<evidence type="ECO:0000259" key="14">
    <source>
        <dbReference type="Pfam" id="PF13473"/>
    </source>
</evidence>
<evidence type="ECO:0000256" key="11">
    <source>
        <dbReference type="ARBA" id="ARBA00049340"/>
    </source>
</evidence>
<dbReference type="PANTHER" id="PTHR11709:SF394">
    <property type="entry name" value="FI03373P-RELATED"/>
    <property type="match status" value="1"/>
</dbReference>
<comment type="cofactor">
    <cofactor evidence="2">
        <name>Cu(2+)</name>
        <dbReference type="ChEBI" id="CHEBI:29036"/>
    </cofactor>
</comment>
<keyword evidence="12" id="KW-0472">Membrane</keyword>
<proteinExistence type="inferred from homology"/>
<reference evidence="15 16" key="1">
    <citation type="submission" date="2022-06" db="EMBL/GenBank/DDBJ databases">
        <authorList>
            <person name="So Y."/>
        </authorList>
    </citation>
    <scope>NUCLEOTIDE SEQUENCE [LARGE SCALE GENOMIC DNA]</scope>
    <source>
        <strain evidence="15 16">STR3</strain>
    </source>
</reference>
<evidence type="ECO:0000256" key="3">
    <source>
        <dbReference type="ARBA" id="ARBA00010609"/>
    </source>
</evidence>
<evidence type="ECO:0000256" key="12">
    <source>
        <dbReference type="SAM" id="Phobius"/>
    </source>
</evidence>
<feature type="domain" description="Plastocyanin-like" evidence="13">
    <location>
        <begin position="625"/>
        <end position="734"/>
    </location>
</feature>
<dbReference type="CDD" id="cd11020">
    <property type="entry name" value="CuRO_1_CuNIR"/>
    <property type="match status" value="1"/>
</dbReference>
<feature type="transmembrane region" description="Helical" evidence="12">
    <location>
        <begin position="51"/>
        <end position="71"/>
    </location>
</feature>
<evidence type="ECO:0000256" key="4">
    <source>
        <dbReference type="ARBA" id="ARBA00011233"/>
    </source>
</evidence>
<evidence type="ECO:0000313" key="16">
    <source>
        <dbReference type="Proteomes" id="UP001204524"/>
    </source>
</evidence>
<keyword evidence="8" id="KW-0677">Repeat</keyword>
<evidence type="ECO:0000256" key="5">
    <source>
        <dbReference type="ARBA" id="ARBA00011882"/>
    </source>
</evidence>
<evidence type="ECO:0000256" key="1">
    <source>
        <dbReference type="ARBA" id="ARBA00001960"/>
    </source>
</evidence>
<protein>
    <recommendedName>
        <fullName evidence="6">Copper-containing nitrite reductase</fullName>
        <ecNumber evidence="5">1.7.2.1</ecNumber>
    </recommendedName>
</protein>
<feature type="transmembrane region" description="Helical" evidence="12">
    <location>
        <begin position="181"/>
        <end position="203"/>
    </location>
</feature>
<keyword evidence="12" id="KW-0812">Transmembrane</keyword>
<dbReference type="InterPro" id="IPR008972">
    <property type="entry name" value="Cupredoxin"/>
</dbReference>
<dbReference type="SUPFAM" id="SSF49503">
    <property type="entry name" value="Cupredoxins"/>
    <property type="match status" value="3"/>
</dbReference>
<comment type="similarity">
    <text evidence="3">Belongs to the multicopper oxidase family.</text>
</comment>
<dbReference type="Pfam" id="PF13473">
    <property type="entry name" value="Cupredoxin_1"/>
    <property type="match status" value="1"/>
</dbReference>
<dbReference type="InterPro" id="IPR028096">
    <property type="entry name" value="EfeO_Cupredoxin"/>
</dbReference>
<feature type="transmembrane region" description="Helical" evidence="12">
    <location>
        <begin position="147"/>
        <end position="169"/>
    </location>
</feature>
<feature type="transmembrane region" description="Helical" evidence="12">
    <location>
        <begin position="92"/>
        <end position="111"/>
    </location>
</feature>
<evidence type="ECO:0000256" key="6">
    <source>
        <dbReference type="ARBA" id="ARBA00017290"/>
    </source>
</evidence>
<dbReference type="Proteomes" id="UP001204524">
    <property type="component" value="Unassembled WGS sequence"/>
</dbReference>
<dbReference type="EC" id="1.7.2.1" evidence="5"/>
<dbReference type="PRINTS" id="PR00695">
    <property type="entry name" value="CUNO2RDTASE"/>
</dbReference>
<dbReference type="InterPro" id="IPR001287">
    <property type="entry name" value="NO2-reductase_Cu"/>
</dbReference>
<organism evidence="15 16">
    <name type="scientific">Nocardioides pinisoli</name>
    <dbReference type="NCBI Taxonomy" id="2950279"/>
    <lineage>
        <taxon>Bacteria</taxon>
        <taxon>Bacillati</taxon>
        <taxon>Actinomycetota</taxon>
        <taxon>Actinomycetes</taxon>
        <taxon>Propionibacteriales</taxon>
        <taxon>Nocardioidaceae</taxon>
        <taxon>Nocardioides</taxon>
    </lineage>
</organism>
<comment type="subunit">
    <text evidence="4">Homotrimer.</text>
</comment>
<feature type="transmembrane region" description="Helical" evidence="12">
    <location>
        <begin position="246"/>
        <end position="265"/>
    </location>
</feature>
<evidence type="ECO:0000259" key="13">
    <source>
        <dbReference type="Pfam" id="PF07732"/>
    </source>
</evidence>
<dbReference type="EMBL" id="JANARS010000008">
    <property type="protein sequence ID" value="MCP3423637.1"/>
    <property type="molecule type" value="Genomic_DNA"/>
</dbReference>
<dbReference type="Gene3D" id="2.60.40.420">
    <property type="entry name" value="Cupredoxins - blue copper proteins"/>
    <property type="match status" value="3"/>
</dbReference>
<comment type="catalytic activity">
    <reaction evidence="11">
        <text>nitric oxide + Fe(III)-[cytochrome c] + H2O = Fe(II)-[cytochrome c] + nitrite + 2 H(+)</text>
        <dbReference type="Rhea" id="RHEA:15233"/>
        <dbReference type="Rhea" id="RHEA-COMP:10350"/>
        <dbReference type="Rhea" id="RHEA-COMP:14399"/>
        <dbReference type="ChEBI" id="CHEBI:15377"/>
        <dbReference type="ChEBI" id="CHEBI:15378"/>
        <dbReference type="ChEBI" id="CHEBI:16301"/>
        <dbReference type="ChEBI" id="CHEBI:16480"/>
        <dbReference type="ChEBI" id="CHEBI:29033"/>
        <dbReference type="ChEBI" id="CHEBI:29034"/>
        <dbReference type="EC" id="1.7.2.1"/>
    </reaction>
</comment>
<evidence type="ECO:0000256" key="8">
    <source>
        <dbReference type="ARBA" id="ARBA00022737"/>
    </source>
</evidence>
<feature type="transmembrane region" description="Helical" evidence="12">
    <location>
        <begin position="117"/>
        <end position="135"/>
    </location>
</feature>
<keyword evidence="10" id="KW-0186">Copper</keyword>
<dbReference type="Pfam" id="PF07732">
    <property type="entry name" value="Cu-oxidase_3"/>
    <property type="match status" value="1"/>
</dbReference>
<dbReference type="InterPro" id="IPR011707">
    <property type="entry name" value="Cu-oxidase-like_N"/>
</dbReference>
<dbReference type="PANTHER" id="PTHR11709">
    <property type="entry name" value="MULTI-COPPER OXIDASE"/>
    <property type="match status" value="1"/>
</dbReference>
<comment type="caution">
    <text evidence="15">The sequence shown here is derived from an EMBL/GenBank/DDBJ whole genome shotgun (WGS) entry which is preliminary data.</text>
</comment>
<name>A0ABT1L0W0_9ACTN</name>
<feature type="transmembrane region" description="Helical" evidence="12">
    <location>
        <begin position="28"/>
        <end position="45"/>
    </location>
</feature>
<feature type="transmembrane region" description="Helical" evidence="12">
    <location>
        <begin position="277"/>
        <end position="301"/>
    </location>
</feature>
<evidence type="ECO:0000256" key="10">
    <source>
        <dbReference type="ARBA" id="ARBA00023008"/>
    </source>
</evidence>
<sequence>MVKIAIGARAPEVETGSRGFWPLRDLPVVFWLLGVTVVSLAHPFLPVPRWLMIHLLVLGAAGHSILVWSRYFADTLVRLPATPRREQSQRLLLFNAGVLLVAIGVPATLWWLVVVGALGIAAAVGWHVGSLLNGLRTGFASRFSSTIWFYIAAGALLLVGITLGTWLAAHPGEPLHTRLQLAHVTVNLLGWIGLTVLGTVVTLGPTMLRTRIVEGAEKHSRQALPVLLGGIALVVAAVWADVVLVAAAGLLMYAVGVVLVVWPLVRAARRKPPVSFPAWSLAAGMVWLVVLLAALVAQVAWGVLHSGSWLEVGRIFEQYTPYLAAGFVAQVLLGALSYLIPVVMGGGPAAVRATNRDLDAGGALRVSLTNLGLVVCVLPVPSLVRVAASVLVLAALASFVPILLRAIRRRRTAPAGARETTPRPPGQTTGMAVVGLALVMTAVAVGGSLDPASLGGLPRSAAGGVTATGHTTTVTVEGKDMRFTPSSIEVRVGDRLVITVENTDPTDVHDLVLETGHDTGRLAPGDSAVIDVGVIGRNLDGWCSVVGHKQMGMVLAIEVVGSAVAATDAATPKGTDDPALGDLGSDVHGAGHEIATGEPADGTVIPDPVLPPLEPGRVHRHTFTVTEQGMEVAPGVTQEMWTYDGSAPGPTLHGRVGDTFVIRLVNEGALGHSIDFHAGQRAPDKVMVTIPPGESLTYRFTATRAGIWMYHCSSMPMSAHIAAGLFGAVVIDPPDLPAVDASYVLVQSEHYYGPEGQPVDMDKLLTEEPDVVAFNGYHNAYDHAPLQVKVGERVRIWLLDAGPNRPLSFHVVGGQFDRTWFEGDWLLGSAAAPARTGGSQALSLAPAQGGFVEMVFDEPGRYPLVNHVMIDAERGAHGVIEVTR</sequence>
<feature type="transmembrane region" description="Helical" evidence="12">
    <location>
        <begin position="223"/>
        <end position="240"/>
    </location>
</feature>
<keyword evidence="12" id="KW-1133">Transmembrane helix</keyword>
<gene>
    <name evidence="15" type="ORF">NCI01_17675</name>
</gene>
<feature type="transmembrane region" description="Helical" evidence="12">
    <location>
        <begin position="386"/>
        <end position="407"/>
    </location>
</feature>
<evidence type="ECO:0000256" key="9">
    <source>
        <dbReference type="ARBA" id="ARBA00023002"/>
    </source>
</evidence>
<evidence type="ECO:0000256" key="2">
    <source>
        <dbReference type="ARBA" id="ARBA00001973"/>
    </source>
</evidence>
<accession>A0ABT1L0W0</accession>
<feature type="transmembrane region" description="Helical" evidence="12">
    <location>
        <begin position="428"/>
        <end position="449"/>
    </location>
</feature>
<evidence type="ECO:0000313" key="15">
    <source>
        <dbReference type="EMBL" id="MCP3423637.1"/>
    </source>
</evidence>
<feature type="domain" description="EfeO-type cupredoxin-like" evidence="14">
    <location>
        <begin position="468"/>
        <end position="532"/>
    </location>
</feature>
<comment type="cofactor">
    <cofactor evidence="1">
        <name>Cu(+)</name>
        <dbReference type="ChEBI" id="CHEBI:49552"/>
    </cofactor>
</comment>
<feature type="transmembrane region" description="Helical" evidence="12">
    <location>
        <begin position="362"/>
        <end position="380"/>
    </location>
</feature>
<dbReference type="InterPro" id="IPR045087">
    <property type="entry name" value="Cu-oxidase_fam"/>
</dbReference>
<feature type="transmembrane region" description="Helical" evidence="12">
    <location>
        <begin position="321"/>
        <end position="341"/>
    </location>
</feature>
<keyword evidence="16" id="KW-1185">Reference proteome</keyword>
<keyword evidence="9" id="KW-0560">Oxidoreductase</keyword>
<dbReference type="CDD" id="cd04208">
    <property type="entry name" value="CuRO_2_CuNIR"/>
    <property type="match status" value="1"/>
</dbReference>
<evidence type="ECO:0000256" key="7">
    <source>
        <dbReference type="ARBA" id="ARBA00022723"/>
    </source>
</evidence>
<keyword evidence="7" id="KW-0479">Metal-binding</keyword>
<dbReference type="RefSeq" id="WP_254182806.1">
    <property type="nucleotide sequence ID" value="NZ_JANARS010000008.1"/>
</dbReference>